<sequence>MPSWGIPGNTNLPTIHNANRTDSPLPIEITLGTVRPASLDRPIEVGAARRPWTTTSPQLELAPYLHSSGVEWPTCGRGFAPRCSQTRQIFSSPVALGNCQQDGFTRASTEVFAQKRCFWRAAVGKQKGGVGESDHLIDPPSLLFETVSPPPSALLYSPGRTRKAHFSTDFLRIWERVAFPFPAFSPWTASPFVDLTPRECAPEERGSRVAGENSPLDERAGRRQAGPSERLLPATAARFLASGSLAALGAGAYIPVELARPPLANTLAPFTGRCCELCWGCSGWCGRPREQLAAHAGNSLFPGTRQHLRGAFLPCRRLGVTTNEEYDAFMSKVVFSNEATFHTNGKVNRHNGWIWGQ</sequence>
<feature type="region of interest" description="Disordered" evidence="1">
    <location>
        <begin position="203"/>
        <end position="228"/>
    </location>
</feature>
<evidence type="ECO:0000313" key="3">
    <source>
        <dbReference type="Proteomes" id="UP001159363"/>
    </source>
</evidence>
<dbReference type="EMBL" id="JARBHB010000006">
    <property type="protein sequence ID" value="KAJ8881248.1"/>
    <property type="molecule type" value="Genomic_DNA"/>
</dbReference>
<protein>
    <submittedName>
        <fullName evidence="2">Uncharacterized protein</fullName>
    </submittedName>
</protein>
<feature type="region of interest" description="Disordered" evidence="1">
    <location>
        <begin position="1"/>
        <end position="21"/>
    </location>
</feature>
<comment type="caution">
    <text evidence="2">The sequence shown here is derived from an EMBL/GenBank/DDBJ whole genome shotgun (WGS) entry which is preliminary data.</text>
</comment>
<name>A0ABQ9HA98_9NEOP</name>
<organism evidence="2 3">
    <name type="scientific">Dryococelus australis</name>
    <dbReference type="NCBI Taxonomy" id="614101"/>
    <lineage>
        <taxon>Eukaryota</taxon>
        <taxon>Metazoa</taxon>
        <taxon>Ecdysozoa</taxon>
        <taxon>Arthropoda</taxon>
        <taxon>Hexapoda</taxon>
        <taxon>Insecta</taxon>
        <taxon>Pterygota</taxon>
        <taxon>Neoptera</taxon>
        <taxon>Polyneoptera</taxon>
        <taxon>Phasmatodea</taxon>
        <taxon>Verophasmatodea</taxon>
        <taxon>Anareolatae</taxon>
        <taxon>Phasmatidae</taxon>
        <taxon>Eurycanthinae</taxon>
        <taxon>Dryococelus</taxon>
    </lineage>
</organism>
<evidence type="ECO:0000313" key="2">
    <source>
        <dbReference type="EMBL" id="KAJ8881248.1"/>
    </source>
</evidence>
<evidence type="ECO:0000256" key="1">
    <source>
        <dbReference type="SAM" id="MobiDB-lite"/>
    </source>
</evidence>
<keyword evidence="3" id="KW-1185">Reference proteome</keyword>
<accession>A0ABQ9HA98</accession>
<feature type="compositionally biased region" description="Polar residues" evidence="1">
    <location>
        <begin position="8"/>
        <end position="21"/>
    </location>
</feature>
<dbReference type="Proteomes" id="UP001159363">
    <property type="component" value="Chromosome 5"/>
</dbReference>
<proteinExistence type="predicted"/>
<reference evidence="2 3" key="1">
    <citation type="submission" date="2023-02" db="EMBL/GenBank/DDBJ databases">
        <title>LHISI_Scaffold_Assembly.</title>
        <authorList>
            <person name="Stuart O.P."/>
            <person name="Cleave R."/>
            <person name="Magrath M.J.L."/>
            <person name="Mikheyev A.S."/>
        </authorList>
    </citation>
    <scope>NUCLEOTIDE SEQUENCE [LARGE SCALE GENOMIC DNA]</scope>
    <source>
        <strain evidence="2">Daus_M_001</strain>
        <tissue evidence="2">Leg muscle</tissue>
    </source>
</reference>
<gene>
    <name evidence="2" type="ORF">PR048_017724</name>
</gene>